<comment type="caution">
    <text evidence="1">The sequence shown here is derived from an EMBL/GenBank/DDBJ whole genome shotgun (WGS) entry which is preliminary data.</text>
</comment>
<evidence type="ECO:0000313" key="2">
    <source>
        <dbReference type="Proteomes" id="UP000316500"/>
    </source>
</evidence>
<sequence>MFGFRFVQARGRRVNNWTLLVGQTVQVWRGDDIVDQGMVEAVTPDGSILWLTQRGAIERRMVTKERGTGLRVQLIN</sequence>
<proteinExistence type="predicted"/>
<gene>
    <name evidence="1" type="ORF">FQP90_05770</name>
</gene>
<dbReference type="OrthoDB" id="4953824at2"/>
<protein>
    <submittedName>
        <fullName evidence="1">Uncharacterized protein</fullName>
    </submittedName>
</protein>
<name>A0A558H708_PAENT</name>
<accession>A0A558H708</accession>
<organism evidence="1 2">
    <name type="scientific">Paenarthrobacter nitroguajacolicus</name>
    <name type="common">Arthrobacter nitroguajacolicus</name>
    <dbReference type="NCBI Taxonomy" id="211146"/>
    <lineage>
        <taxon>Bacteria</taxon>
        <taxon>Bacillati</taxon>
        <taxon>Actinomycetota</taxon>
        <taxon>Actinomycetes</taxon>
        <taxon>Micrococcales</taxon>
        <taxon>Micrococcaceae</taxon>
        <taxon>Paenarthrobacter</taxon>
    </lineage>
</organism>
<dbReference type="Proteomes" id="UP000316500">
    <property type="component" value="Unassembled WGS sequence"/>
</dbReference>
<evidence type="ECO:0000313" key="1">
    <source>
        <dbReference type="EMBL" id="TVU64893.1"/>
    </source>
</evidence>
<dbReference type="EMBL" id="VNFK01000004">
    <property type="protein sequence ID" value="TVU64893.1"/>
    <property type="molecule type" value="Genomic_DNA"/>
</dbReference>
<reference evidence="1 2" key="1">
    <citation type="submission" date="2019-07" db="EMBL/GenBank/DDBJ databases">
        <title>Diversity of Bacteria from Kongsfjorden, Arctic.</title>
        <authorList>
            <person name="Yu Y."/>
        </authorList>
    </citation>
    <scope>NUCLEOTIDE SEQUENCE [LARGE SCALE GENOMIC DNA]</scope>
    <source>
        <strain evidence="1 2">SM1928</strain>
    </source>
</reference>
<dbReference type="AlphaFoldDB" id="A0A558H708"/>